<dbReference type="PANTHER" id="PTHR47505:SF1">
    <property type="entry name" value="DNA UTILIZATION PROTEIN YHGH"/>
    <property type="match status" value="1"/>
</dbReference>
<keyword evidence="4" id="KW-1185">Reference proteome</keyword>
<evidence type="ECO:0000256" key="1">
    <source>
        <dbReference type="ARBA" id="ARBA00008007"/>
    </source>
</evidence>
<feature type="domain" description="Phosphoribosyltransferase" evidence="2">
    <location>
        <begin position="112"/>
        <end position="205"/>
    </location>
</feature>
<sequence>MDAVRSALAEALSLFFPADCAGCGELDVALCSACRSALHPRPRSRTLAGGLEVHSGLAFEGVAARVVRALKEDGRTGLARSLAPALGAAAAAAHPGSVIAVPVPTSRAAMRRRGYRVVDLIAQHAGLRVESLLVPSRASADQRELGRDARRRNVVGTMRARDAAGRRILVVDDVVTTGATLDEAIRVLRAEGAEVVGAAAVAAVPLHYPARVNAF</sequence>
<dbReference type="InterPro" id="IPR029057">
    <property type="entry name" value="PRTase-like"/>
</dbReference>
<dbReference type="EMBL" id="CP139368">
    <property type="protein sequence ID" value="WPR90859.1"/>
    <property type="molecule type" value="Genomic_DNA"/>
</dbReference>
<dbReference type="CDD" id="cd06223">
    <property type="entry name" value="PRTases_typeI"/>
    <property type="match status" value="1"/>
</dbReference>
<dbReference type="GO" id="GO:0016757">
    <property type="term" value="F:glycosyltransferase activity"/>
    <property type="evidence" value="ECO:0007669"/>
    <property type="project" value="UniProtKB-KW"/>
</dbReference>
<comment type="similarity">
    <text evidence="1">Belongs to the ComF/GntX family.</text>
</comment>
<evidence type="ECO:0000259" key="2">
    <source>
        <dbReference type="Pfam" id="PF00156"/>
    </source>
</evidence>
<dbReference type="Pfam" id="PF00156">
    <property type="entry name" value="Pribosyltran"/>
    <property type="match status" value="1"/>
</dbReference>
<keyword evidence="3" id="KW-0328">Glycosyltransferase</keyword>
<dbReference type="PANTHER" id="PTHR47505">
    <property type="entry name" value="DNA UTILIZATION PROTEIN YHGH"/>
    <property type="match status" value="1"/>
</dbReference>
<dbReference type="InterPro" id="IPR051910">
    <property type="entry name" value="ComF/GntX_DNA_util-trans"/>
</dbReference>
<name>A0ABZ0SRH6_9MICO</name>
<gene>
    <name evidence="3" type="ORF">SM116_06070</name>
</gene>
<dbReference type="InterPro" id="IPR000836">
    <property type="entry name" value="PRTase_dom"/>
</dbReference>
<evidence type="ECO:0000313" key="4">
    <source>
        <dbReference type="Proteomes" id="UP001323798"/>
    </source>
</evidence>
<dbReference type="RefSeq" id="WP_320943563.1">
    <property type="nucleotide sequence ID" value="NZ_BAABEU010000004.1"/>
</dbReference>
<dbReference type="Gene3D" id="3.40.50.2020">
    <property type="match status" value="1"/>
</dbReference>
<accession>A0ABZ0SRH6</accession>
<dbReference type="SUPFAM" id="SSF53271">
    <property type="entry name" value="PRTase-like"/>
    <property type="match status" value="1"/>
</dbReference>
<reference evidence="3 4" key="1">
    <citation type="submission" date="2023-11" db="EMBL/GenBank/DDBJ databases">
        <title>Genome sequence of Microbacterium rhizosphaerae KACC 19337.</title>
        <authorList>
            <person name="Choi H."/>
            <person name="Kim S."/>
            <person name="Kim Y."/>
            <person name="Kwon S.-W."/>
            <person name="Heo J."/>
        </authorList>
    </citation>
    <scope>NUCLEOTIDE SEQUENCE [LARGE SCALE GENOMIC DNA]</scope>
    <source>
        <strain evidence="3 4">KACC 19337</strain>
    </source>
</reference>
<protein>
    <submittedName>
        <fullName evidence="3">Phosphoribosyltransferase family protein</fullName>
    </submittedName>
</protein>
<proteinExistence type="inferred from homology"/>
<evidence type="ECO:0000313" key="3">
    <source>
        <dbReference type="EMBL" id="WPR90859.1"/>
    </source>
</evidence>
<keyword evidence="3" id="KW-0808">Transferase</keyword>
<organism evidence="3 4">
    <name type="scientific">Microbacterium rhizosphaerae</name>
    <dbReference type="NCBI Taxonomy" id="1678237"/>
    <lineage>
        <taxon>Bacteria</taxon>
        <taxon>Bacillati</taxon>
        <taxon>Actinomycetota</taxon>
        <taxon>Actinomycetes</taxon>
        <taxon>Micrococcales</taxon>
        <taxon>Microbacteriaceae</taxon>
        <taxon>Microbacterium</taxon>
    </lineage>
</organism>
<dbReference type="Proteomes" id="UP001323798">
    <property type="component" value="Chromosome"/>
</dbReference>